<evidence type="ECO:0000313" key="2">
    <source>
        <dbReference type="Proteomes" id="UP000321943"/>
    </source>
</evidence>
<dbReference type="KEGG" id="lwd:JCM16777_1107"/>
<reference evidence="1 2" key="1">
    <citation type="submission" date="2019-07" db="EMBL/GenBank/DDBJ databases">
        <title>Complete Genome Sequence of Leptotrichia wadei Strain JCM16777.</title>
        <authorList>
            <person name="Watanabe S."/>
            <person name="Cui L."/>
        </authorList>
    </citation>
    <scope>NUCLEOTIDE SEQUENCE [LARGE SCALE GENOMIC DNA]</scope>
    <source>
        <strain evidence="1 2">JCM16777</strain>
    </source>
</reference>
<dbReference type="GeneID" id="84804438"/>
<accession>A0A7U6R026</accession>
<gene>
    <name evidence="1" type="ORF">JCM16777_1107</name>
</gene>
<dbReference type="AlphaFoldDB" id="A0A7U6R026"/>
<evidence type="ECO:0000313" key="1">
    <source>
        <dbReference type="EMBL" id="BBM42857.1"/>
    </source>
</evidence>
<name>A0A7U6R026_9FUSO</name>
<dbReference type="RefSeq" id="WP_018498038.1">
    <property type="nucleotide sequence ID" value="NZ_AP019829.2"/>
</dbReference>
<proteinExistence type="predicted"/>
<organism evidence="1 2">
    <name type="scientific">Leptotrichia wadei</name>
    <dbReference type="NCBI Taxonomy" id="157687"/>
    <lineage>
        <taxon>Bacteria</taxon>
        <taxon>Fusobacteriati</taxon>
        <taxon>Fusobacteriota</taxon>
        <taxon>Fusobacteriia</taxon>
        <taxon>Fusobacteriales</taxon>
        <taxon>Leptotrichiaceae</taxon>
        <taxon>Leptotrichia</taxon>
    </lineage>
</organism>
<dbReference type="EMBL" id="AP019829">
    <property type="protein sequence ID" value="BBM42857.1"/>
    <property type="molecule type" value="Genomic_DNA"/>
</dbReference>
<sequence>MKKSLVILGNGFDKNLGLKTGYWDYFEYTSGTKIKKYIEIIINNEINSKFYLKSKILETLKTFIIGDIEKIINDNSIIDVNDIKTGIEKMINYNKQIINGIDNNIEDHTKDHSLEYLRGHILVNLKFSNSFLISFGLFIPFLLFLEPEYENWYSIEEQIVNYVEDIIDIINYLYNNNKSIFFEKKYEIKNMIKNFIEKSKLKNYNYSYDILKRYDLIYYLIIKRTKEYNQGKLERKLWESYCNGIITKIEYINFILENIFSIDLYFKTKEDKKKLRLTSKNDEKSNIDKKYTINLMEYLNYFENDFLKYVENLNIPKISDKEIKKIMGDNELYIINFNYTTYLKEYLETNKHFNYKDMLNINGEIKTDLVIFGIDEIQIQNNHRKKELEKFLKLKKGQKDWKLLIKNCEITDFEEIIFFGHSLADADYSTLKEIFDYFNIKDNENIKLIFKTKDKFYNNHKKEIEHFMARYLGKNHKNVMDKIFCIEIV</sequence>
<dbReference type="Proteomes" id="UP000321943">
    <property type="component" value="Chromosome"/>
</dbReference>
<protein>
    <submittedName>
        <fullName evidence="1">Uncharacterized protein</fullName>
    </submittedName>
</protein>